<gene>
    <name evidence="2" type="ORF">AARE701A_LOCUS20121</name>
</gene>
<evidence type="ECO:0000313" key="2">
    <source>
        <dbReference type="EMBL" id="CAE6205542.1"/>
    </source>
</evidence>
<dbReference type="Proteomes" id="UP000682877">
    <property type="component" value="Chromosome 7"/>
</dbReference>
<evidence type="ECO:0000256" key="1">
    <source>
        <dbReference type="SAM" id="MobiDB-lite"/>
    </source>
</evidence>
<dbReference type="AlphaFoldDB" id="A0A8S2B5P9"/>
<keyword evidence="3" id="KW-1185">Reference proteome</keyword>
<protein>
    <submittedName>
        <fullName evidence="2">Uncharacterized protein</fullName>
    </submittedName>
</protein>
<feature type="compositionally biased region" description="Polar residues" evidence="1">
    <location>
        <begin position="136"/>
        <end position="153"/>
    </location>
</feature>
<sequence length="177" mass="19280">MPITEAHEPSLKYEKLRRHTRMGSEQSLKRLGLNSRKAHRLLLKSTSWGANCWGRIPSLSTEPDFGHLRELLKTPRGNVSITSVNQAIHLGTTSPSPRDDEPLPSGRRALHLGTTSHSPRGNMPVASGSIGELVTRASSSTDRAGSSRNTRATSFRVPEAIISGYPNKSSRVPEPIA</sequence>
<proteinExistence type="predicted"/>
<feature type="region of interest" description="Disordered" evidence="1">
    <location>
        <begin position="89"/>
        <end position="177"/>
    </location>
</feature>
<evidence type="ECO:0000313" key="3">
    <source>
        <dbReference type="Proteomes" id="UP000682877"/>
    </source>
</evidence>
<name>A0A8S2B5P9_ARAAE</name>
<reference evidence="2" key="1">
    <citation type="submission" date="2021-01" db="EMBL/GenBank/DDBJ databases">
        <authorList>
            <person name="Bezrukov I."/>
        </authorList>
    </citation>
    <scope>NUCLEOTIDE SEQUENCE</scope>
</reference>
<accession>A0A8S2B5P9</accession>
<dbReference type="EMBL" id="LR999457">
    <property type="protein sequence ID" value="CAE6205542.1"/>
    <property type="molecule type" value="Genomic_DNA"/>
</dbReference>
<organism evidence="2 3">
    <name type="scientific">Arabidopsis arenosa</name>
    <name type="common">Sand rock-cress</name>
    <name type="synonym">Cardaminopsis arenosa</name>
    <dbReference type="NCBI Taxonomy" id="38785"/>
    <lineage>
        <taxon>Eukaryota</taxon>
        <taxon>Viridiplantae</taxon>
        <taxon>Streptophyta</taxon>
        <taxon>Embryophyta</taxon>
        <taxon>Tracheophyta</taxon>
        <taxon>Spermatophyta</taxon>
        <taxon>Magnoliopsida</taxon>
        <taxon>eudicotyledons</taxon>
        <taxon>Gunneridae</taxon>
        <taxon>Pentapetalae</taxon>
        <taxon>rosids</taxon>
        <taxon>malvids</taxon>
        <taxon>Brassicales</taxon>
        <taxon>Brassicaceae</taxon>
        <taxon>Camelineae</taxon>
        <taxon>Arabidopsis</taxon>
    </lineage>
</organism>